<reference evidence="1" key="1">
    <citation type="submission" date="2023-07" db="EMBL/GenBank/DDBJ databases">
        <title>draft genome sequence of fig (Ficus carica).</title>
        <authorList>
            <person name="Takahashi T."/>
            <person name="Nishimura K."/>
        </authorList>
    </citation>
    <scope>NUCLEOTIDE SEQUENCE</scope>
</reference>
<name>A0AA88E1K9_FICCA</name>
<protein>
    <submittedName>
        <fullName evidence="1">Uncharacterized protein</fullName>
    </submittedName>
</protein>
<proteinExistence type="predicted"/>
<keyword evidence="2" id="KW-1185">Reference proteome</keyword>
<gene>
    <name evidence="1" type="ORF">TIFTF001_035451</name>
</gene>
<accession>A0AA88E1K9</accession>
<comment type="caution">
    <text evidence="1">The sequence shown here is derived from an EMBL/GenBank/DDBJ whole genome shotgun (WGS) entry which is preliminary data.</text>
</comment>
<evidence type="ECO:0000313" key="2">
    <source>
        <dbReference type="Proteomes" id="UP001187192"/>
    </source>
</evidence>
<evidence type="ECO:0000313" key="1">
    <source>
        <dbReference type="EMBL" id="GMN66387.1"/>
    </source>
</evidence>
<dbReference type="Proteomes" id="UP001187192">
    <property type="component" value="Unassembled WGS sequence"/>
</dbReference>
<organism evidence="1 2">
    <name type="scientific">Ficus carica</name>
    <name type="common">Common fig</name>
    <dbReference type="NCBI Taxonomy" id="3494"/>
    <lineage>
        <taxon>Eukaryota</taxon>
        <taxon>Viridiplantae</taxon>
        <taxon>Streptophyta</taxon>
        <taxon>Embryophyta</taxon>
        <taxon>Tracheophyta</taxon>
        <taxon>Spermatophyta</taxon>
        <taxon>Magnoliopsida</taxon>
        <taxon>eudicotyledons</taxon>
        <taxon>Gunneridae</taxon>
        <taxon>Pentapetalae</taxon>
        <taxon>rosids</taxon>
        <taxon>fabids</taxon>
        <taxon>Rosales</taxon>
        <taxon>Moraceae</taxon>
        <taxon>Ficeae</taxon>
        <taxon>Ficus</taxon>
    </lineage>
</organism>
<dbReference type="EMBL" id="BTGU01000319">
    <property type="protein sequence ID" value="GMN66387.1"/>
    <property type="molecule type" value="Genomic_DNA"/>
</dbReference>
<dbReference type="AlphaFoldDB" id="A0AA88E1K9"/>
<sequence>MVGGRRWVAGVRRRRWEGRFAQLIYKTERVKRRKEQAGGSSTRRSFSAEKRVGSKFFDKNFNFNLGVIRGGNSYHWVFIGRSSPVLGAEQPQSG</sequence>